<accession>B0KJD8</accession>
<dbReference type="SUPFAM" id="SSF53254">
    <property type="entry name" value="Phosphoglycerate mutase-like"/>
    <property type="match status" value="1"/>
</dbReference>
<name>B0KJD8_PSEPG</name>
<dbReference type="eggNOG" id="COG0406">
    <property type="taxonomic scope" value="Bacteria"/>
</dbReference>
<dbReference type="KEGG" id="ppg:PputGB1_1874"/>
<protein>
    <submittedName>
        <fullName evidence="1">Phosphoglycerate mutase</fullName>
    </submittedName>
</protein>
<proteinExistence type="predicted"/>
<evidence type="ECO:0000313" key="2">
    <source>
        <dbReference type="Proteomes" id="UP000002157"/>
    </source>
</evidence>
<sequence length="179" mass="19520">MKAIRLTFICHALTQAQKTGSLHCADDGILPLTQKADVLLPGMRVLTAPERRACETAAWLSGQVQIEPALADCDLGRWQGLSLKQLQAEQPQALAEWLHDPASAVHGGESFAALCQRLAAWLAAFDRPGEWLAVTHPMVMRAVLVQLLGCPLTAGQRIDVLPLSRLVLSFTGQWRLRLG</sequence>
<dbReference type="AlphaFoldDB" id="B0KJD8"/>
<dbReference type="Gene3D" id="3.40.50.1240">
    <property type="entry name" value="Phosphoglycerate mutase-like"/>
    <property type="match status" value="1"/>
</dbReference>
<evidence type="ECO:0000313" key="1">
    <source>
        <dbReference type="EMBL" id="ABY97777.1"/>
    </source>
</evidence>
<dbReference type="InterPro" id="IPR029033">
    <property type="entry name" value="His_PPase_superfam"/>
</dbReference>
<reference evidence="1 2" key="1">
    <citation type="submission" date="2008-01" db="EMBL/GenBank/DDBJ databases">
        <title>Complete sequence of Pseudomonas putida GB-1.</title>
        <authorList>
            <consortium name="US DOE Joint Genome Institute"/>
            <person name="Copeland A."/>
            <person name="Lucas S."/>
            <person name="Lapidus A."/>
            <person name="Barry K."/>
            <person name="Glavina del Rio T."/>
            <person name="Dalin E."/>
            <person name="Tice H."/>
            <person name="Pitluck S."/>
            <person name="Bruce D."/>
            <person name="Goodwin L."/>
            <person name="Chertkov O."/>
            <person name="Brettin T."/>
            <person name="Detter J.C."/>
            <person name="Han C."/>
            <person name="Kuske C.R."/>
            <person name="Schmutz J."/>
            <person name="Larimer F."/>
            <person name="Land M."/>
            <person name="Hauser L."/>
            <person name="Kyrpides N."/>
            <person name="Kim E."/>
            <person name="McCarthy J.K."/>
            <person name="Richardson P."/>
        </authorList>
    </citation>
    <scope>NUCLEOTIDE SEQUENCE [LARGE SCALE GENOMIC DNA]</scope>
    <source>
        <strain evidence="1 2">GB-1</strain>
    </source>
</reference>
<dbReference type="InterPro" id="IPR013078">
    <property type="entry name" value="His_Pase_superF_clade-1"/>
</dbReference>
<dbReference type="SMART" id="SM00855">
    <property type="entry name" value="PGAM"/>
    <property type="match status" value="1"/>
</dbReference>
<dbReference type="Proteomes" id="UP000002157">
    <property type="component" value="Chromosome"/>
</dbReference>
<gene>
    <name evidence="1" type="ordered locus">PputGB1_1874</name>
</gene>
<organism evidence="1 2">
    <name type="scientific">Pseudomonas putida (strain GB-1)</name>
    <dbReference type="NCBI Taxonomy" id="76869"/>
    <lineage>
        <taxon>Bacteria</taxon>
        <taxon>Pseudomonadati</taxon>
        <taxon>Pseudomonadota</taxon>
        <taxon>Gammaproteobacteria</taxon>
        <taxon>Pseudomonadales</taxon>
        <taxon>Pseudomonadaceae</taxon>
        <taxon>Pseudomonas</taxon>
    </lineage>
</organism>
<dbReference type="EMBL" id="CP000926">
    <property type="protein sequence ID" value="ABY97777.1"/>
    <property type="molecule type" value="Genomic_DNA"/>
</dbReference>
<dbReference type="RefSeq" id="WP_012271534.1">
    <property type="nucleotide sequence ID" value="NC_010322.1"/>
</dbReference>
<dbReference type="Pfam" id="PF00300">
    <property type="entry name" value="His_Phos_1"/>
    <property type="match status" value="1"/>
</dbReference>
<dbReference type="HOGENOM" id="CLU_033323_6_0_6"/>